<dbReference type="AlphaFoldDB" id="A0A540VTN6"/>
<feature type="transmembrane region" description="Helical" evidence="5">
    <location>
        <begin position="329"/>
        <end position="354"/>
    </location>
</feature>
<evidence type="ECO:0000256" key="3">
    <source>
        <dbReference type="ARBA" id="ARBA00022989"/>
    </source>
</evidence>
<proteinExistence type="predicted"/>
<feature type="transmembrane region" description="Helical" evidence="5">
    <location>
        <begin position="171"/>
        <end position="187"/>
    </location>
</feature>
<evidence type="ECO:0000256" key="5">
    <source>
        <dbReference type="SAM" id="Phobius"/>
    </source>
</evidence>
<feature type="domain" description="O-antigen ligase-related" evidence="6">
    <location>
        <begin position="201"/>
        <end position="346"/>
    </location>
</feature>
<dbReference type="GO" id="GO:0016020">
    <property type="term" value="C:membrane"/>
    <property type="evidence" value="ECO:0007669"/>
    <property type="project" value="UniProtKB-SubCell"/>
</dbReference>
<name>A0A540VTN6_9GAMM</name>
<dbReference type="Proteomes" id="UP000315400">
    <property type="component" value="Unassembled WGS sequence"/>
</dbReference>
<feature type="transmembrane region" description="Helical" evidence="5">
    <location>
        <begin position="77"/>
        <end position="95"/>
    </location>
</feature>
<dbReference type="Pfam" id="PF19358">
    <property type="entry name" value="DUF5935"/>
    <property type="match status" value="1"/>
</dbReference>
<evidence type="ECO:0000259" key="7">
    <source>
        <dbReference type="Pfam" id="PF19358"/>
    </source>
</evidence>
<evidence type="ECO:0000259" key="6">
    <source>
        <dbReference type="Pfam" id="PF04932"/>
    </source>
</evidence>
<dbReference type="InterPro" id="IPR007016">
    <property type="entry name" value="O-antigen_ligase-rel_domated"/>
</dbReference>
<accession>A0A540VTN6</accession>
<evidence type="ECO:0000256" key="1">
    <source>
        <dbReference type="ARBA" id="ARBA00004141"/>
    </source>
</evidence>
<feature type="transmembrane region" description="Helical" evidence="5">
    <location>
        <begin position="107"/>
        <end position="124"/>
    </location>
</feature>
<dbReference type="InterPro" id="IPR051533">
    <property type="entry name" value="WaaL-like"/>
</dbReference>
<feature type="transmembrane region" description="Helical" evidence="5">
    <location>
        <begin position="199"/>
        <end position="229"/>
    </location>
</feature>
<feature type="domain" description="DUF5935" evidence="7">
    <location>
        <begin position="3"/>
        <end position="188"/>
    </location>
</feature>
<dbReference type="PANTHER" id="PTHR37422">
    <property type="entry name" value="TEICHURONIC ACID BIOSYNTHESIS PROTEIN TUAE"/>
    <property type="match status" value="1"/>
</dbReference>
<dbReference type="NCBIfam" id="TIGR03097">
    <property type="entry name" value="PEP_O_lig_1"/>
    <property type="match status" value="1"/>
</dbReference>
<dbReference type="EMBL" id="VIFK01000023">
    <property type="protein sequence ID" value="TQF00128.1"/>
    <property type="molecule type" value="Genomic_DNA"/>
</dbReference>
<comment type="subcellular location">
    <subcellularLocation>
        <location evidence="1">Membrane</location>
        <topology evidence="1">Multi-pass membrane protein</topology>
    </subcellularLocation>
</comment>
<sequence>MALRDLLVLGILFAGIAVALFRPWIGVLTWNWISFMNPHRLTWYFRDFPVAQGVAVTTLLGLLFTKERRPPPFRAETVLLCLLFLYFVMTTAAAWDVARSVVQLEKVFKIYLFVLVTMMLIYGYQKIRLLMLVTIASLGFFGFKGGLFAVLTGGNYRIWGPPGSFIADNTSLGLALCMLLPMALFAARAEPSRWVRSALLAVFWLSILAILFTYSRGALLGLIAALVALGWRYKAYGIVLAVVAGIVFVMMPDLLPEQWVARQETTLDYREDQSAMQRIQAWGVAVNVALERPFSGAGFAINYASPERWLAYANFLGDWENRPRVAHSIYFQILGQHGFVALGLFLGLIAVAFFRLGRLAKRCSGEATRWIGLYARGMQLSLIPYCVAGAFLDLAYFDLFYTVVLFSVVLEREYQDMRARDIADVTVEASAPPHQEQPS</sequence>
<evidence type="ECO:0000313" key="9">
    <source>
        <dbReference type="Proteomes" id="UP000315400"/>
    </source>
</evidence>
<organism evidence="8 9">
    <name type="scientific">Spiribacter salinus</name>
    <dbReference type="NCBI Taxonomy" id="1335746"/>
    <lineage>
        <taxon>Bacteria</taxon>
        <taxon>Pseudomonadati</taxon>
        <taxon>Pseudomonadota</taxon>
        <taxon>Gammaproteobacteria</taxon>
        <taxon>Chromatiales</taxon>
        <taxon>Ectothiorhodospiraceae</taxon>
        <taxon>Spiribacter</taxon>
    </lineage>
</organism>
<dbReference type="InterPro" id="IPR017528">
    <property type="entry name" value="CHP03097O-antigen_lig-rel"/>
</dbReference>
<feature type="transmembrane region" description="Helical" evidence="5">
    <location>
        <begin position="382"/>
        <end position="410"/>
    </location>
</feature>
<dbReference type="Pfam" id="PF04932">
    <property type="entry name" value="Wzy_C"/>
    <property type="match status" value="1"/>
</dbReference>
<feature type="transmembrane region" description="Helical" evidence="5">
    <location>
        <begin position="235"/>
        <end position="255"/>
    </location>
</feature>
<feature type="transmembrane region" description="Helical" evidence="5">
    <location>
        <begin position="129"/>
        <end position="151"/>
    </location>
</feature>
<comment type="caution">
    <text evidence="8">The sequence shown here is derived from an EMBL/GenBank/DDBJ whole genome shotgun (WGS) entry which is preliminary data.</text>
</comment>
<dbReference type="PANTHER" id="PTHR37422:SF13">
    <property type="entry name" value="LIPOPOLYSACCHARIDE BIOSYNTHESIS PROTEIN PA4999-RELATED"/>
    <property type="match status" value="1"/>
</dbReference>
<evidence type="ECO:0000256" key="2">
    <source>
        <dbReference type="ARBA" id="ARBA00022692"/>
    </source>
</evidence>
<dbReference type="GO" id="GO:0016874">
    <property type="term" value="F:ligase activity"/>
    <property type="evidence" value="ECO:0007669"/>
    <property type="project" value="UniProtKB-KW"/>
</dbReference>
<protein>
    <submittedName>
        <fullName evidence="8">Putative O-glycosylation ligase, exosortase A system-associated</fullName>
    </submittedName>
</protein>
<evidence type="ECO:0000313" key="8">
    <source>
        <dbReference type="EMBL" id="TQF00128.1"/>
    </source>
</evidence>
<dbReference type="InterPro" id="IPR045979">
    <property type="entry name" value="DUF5935"/>
</dbReference>
<keyword evidence="8" id="KW-0436">Ligase</keyword>
<feature type="transmembrane region" description="Helical" evidence="5">
    <location>
        <begin position="43"/>
        <end position="65"/>
    </location>
</feature>
<gene>
    <name evidence="8" type="ORF">FKY71_05115</name>
</gene>
<keyword evidence="3 5" id="KW-1133">Transmembrane helix</keyword>
<evidence type="ECO:0000256" key="4">
    <source>
        <dbReference type="ARBA" id="ARBA00023136"/>
    </source>
</evidence>
<keyword evidence="4 5" id="KW-0472">Membrane</keyword>
<keyword evidence="2 5" id="KW-0812">Transmembrane</keyword>
<reference evidence="8 9" key="1">
    <citation type="submission" date="2019-06" db="EMBL/GenBank/DDBJ databases">
        <title>Metagenome assembled Genome of Spiribacter salinus SL48-SHIP from the microbial mat of Salt Lake 48 (Novosibirsk region, Russia).</title>
        <authorList>
            <person name="Shipova A."/>
            <person name="Rozanov A.S."/>
            <person name="Bryanskaya A.V."/>
            <person name="Peltek S.E."/>
        </authorList>
    </citation>
    <scope>NUCLEOTIDE SEQUENCE [LARGE SCALE GENOMIC DNA]</scope>
    <source>
        <strain evidence="8">SL48-SHIP-2</strain>
    </source>
</reference>